<comment type="catalytic activity">
    <reaction evidence="4">
        <text>N-terminal L-glutamyl-[protein] + L-leucyl-tRNA(Leu) = N-terminal L-leucyl-L-glutamyl-[protein] + tRNA(Leu) + H(+)</text>
        <dbReference type="Rhea" id="RHEA:50412"/>
        <dbReference type="Rhea" id="RHEA-COMP:9613"/>
        <dbReference type="Rhea" id="RHEA-COMP:9622"/>
        <dbReference type="Rhea" id="RHEA-COMP:12664"/>
        <dbReference type="Rhea" id="RHEA-COMP:12668"/>
        <dbReference type="ChEBI" id="CHEBI:15378"/>
        <dbReference type="ChEBI" id="CHEBI:64721"/>
        <dbReference type="ChEBI" id="CHEBI:78442"/>
        <dbReference type="ChEBI" id="CHEBI:78494"/>
        <dbReference type="ChEBI" id="CHEBI:133041"/>
        <dbReference type="EC" id="2.3.2.29"/>
    </reaction>
</comment>
<dbReference type="InterPro" id="IPR017138">
    <property type="entry name" value="Asp_Glu_LeuTrfase"/>
</dbReference>
<dbReference type="InterPro" id="IPR016181">
    <property type="entry name" value="Acyl_CoA_acyltransferase"/>
</dbReference>
<keyword evidence="8" id="KW-1185">Reference proteome</keyword>
<dbReference type="NCBIfam" id="NF002341">
    <property type="entry name" value="PRK01305.1-1"/>
    <property type="match status" value="1"/>
</dbReference>
<evidence type="ECO:0000259" key="5">
    <source>
        <dbReference type="Pfam" id="PF04376"/>
    </source>
</evidence>
<name>A0ABS1E625_9GAMM</name>
<dbReference type="Pfam" id="PF04376">
    <property type="entry name" value="ATE_N"/>
    <property type="match status" value="1"/>
</dbReference>
<evidence type="ECO:0000313" key="7">
    <source>
        <dbReference type="EMBL" id="MBK1726403.1"/>
    </source>
</evidence>
<dbReference type="Proteomes" id="UP000738126">
    <property type="component" value="Unassembled WGS sequence"/>
</dbReference>
<keyword evidence="3 4" id="KW-0012">Acyltransferase</keyword>
<comment type="subcellular location">
    <subcellularLocation>
        <location evidence="4">Cytoplasm</location>
    </subcellularLocation>
</comment>
<dbReference type="PANTHER" id="PTHR21367:SF1">
    <property type="entry name" value="ARGINYL-TRNA--PROTEIN TRANSFERASE 1"/>
    <property type="match status" value="1"/>
</dbReference>
<dbReference type="PIRSF" id="PIRSF037208">
    <property type="entry name" value="ATE_pro_prd"/>
    <property type="match status" value="1"/>
</dbReference>
<dbReference type="HAMAP" id="MF_00689">
    <property type="entry name" value="Bpt"/>
    <property type="match status" value="1"/>
</dbReference>
<evidence type="ECO:0000256" key="2">
    <source>
        <dbReference type="ARBA" id="ARBA00022679"/>
    </source>
</evidence>
<evidence type="ECO:0000259" key="6">
    <source>
        <dbReference type="Pfam" id="PF04377"/>
    </source>
</evidence>
<dbReference type="EMBL" id="NRSH01000040">
    <property type="protein sequence ID" value="MBK1726403.1"/>
    <property type="molecule type" value="Genomic_DNA"/>
</dbReference>
<dbReference type="RefSeq" id="WP_200257529.1">
    <property type="nucleotide sequence ID" value="NZ_NRSH01000040.1"/>
</dbReference>
<evidence type="ECO:0000256" key="3">
    <source>
        <dbReference type="ARBA" id="ARBA00023315"/>
    </source>
</evidence>
<keyword evidence="2 4" id="KW-0808">Transferase</keyword>
<comment type="function">
    <text evidence="4">Functions in the N-end rule pathway of protein degradation where it conjugates Leu from its aminoacyl-tRNA to the N-termini of proteins containing an N-terminal aspartate or glutamate.</text>
</comment>
<dbReference type="NCBIfam" id="NF002346">
    <property type="entry name" value="PRK01305.2-3"/>
    <property type="match status" value="1"/>
</dbReference>
<gene>
    <name evidence="4" type="primary">bpt</name>
    <name evidence="7" type="ORF">CKO13_05070</name>
</gene>
<dbReference type="InterPro" id="IPR030700">
    <property type="entry name" value="N-end_Aminoacyl_Trfase"/>
</dbReference>
<sequence>MSEQGAQQLWRTAPHTCAYLPEQTARLAFIPPSTPLDGQRYGLLLEQGFRRSGPFVYRPACPGCSACRSLRIPAAQFQPRRRHRRCLRDNAELYVEPRSPQMTQEHFALYRDYLHRRHPGSSMGNPGWRESQGFLAADWCPTVFYELRTAPGGRLLAVTVADILPRALSAVYTFFDPDEQARGLGTLAILWLLREARRTGRPHVYLGYWIAEAQGMAYKAQYRPHERYRGPGAGWERVD</sequence>
<evidence type="ECO:0000256" key="1">
    <source>
        <dbReference type="ARBA" id="ARBA00022490"/>
    </source>
</evidence>
<dbReference type="NCBIfam" id="NF002342">
    <property type="entry name" value="PRK01305.1-3"/>
    <property type="match status" value="1"/>
</dbReference>
<evidence type="ECO:0000313" key="8">
    <source>
        <dbReference type="Proteomes" id="UP000738126"/>
    </source>
</evidence>
<accession>A0ABS1E625</accession>
<feature type="domain" description="N-end aminoacyl transferase N-terminal" evidence="5">
    <location>
        <begin position="15"/>
        <end position="85"/>
    </location>
</feature>
<comment type="catalytic activity">
    <reaction evidence="4">
        <text>N-terminal L-aspartyl-[protein] + L-leucyl-tRNA(Leu) = N-terminal L-leucyl-L-aspartyl-[protein] + tRNA(Leu) + H(+)</text>
        <dbReference type="Rhea" id="RHEA:50420"/>
        <dbReference type="Rhea" id="RHEA-COMP:9613"/>
        <dbReference type="Rhea" id="RHEA-COMP:9622"/>
        <dbReference type="Rhea" id="RHEA-COMP:12669"/>
        <dbReference type="Rhea" id="RHEA-COMP:12674"/>
        <dbReference type="ChEBI" id="CHEBI:15378"/>
        <dbReference type="ChEBI" id="CHEBI:64720"/>
        <dbReference type="ChEBI" id="CHEBI:78442"/>
        <dbReference type="ChEBI" id="CHEBI:78494"/>
        <dbReference type="ChEBI" id="CHEBI:133042"/>
        <dbReference type="EC" id="2.3.2.29"/>
    </reaction>
</comment>
<dbReference type="InterPro" id="IPR007471">
    <property type="entry name" value="N-end_Aminoacyl_Trfase_N"/>
</dbReference>
<keyword evidence="1 4" id="KW-0963">Cytoplasm</keyword>
<protein>
    <recommendedName>
        <fullName evidence="4">Aspartate/glutamate leucyltransferase</fullName>
        <ecNumber evidence="4">2.3.2.29</ecNumber>
    </recommendedName>
</protein>
<dbReference type="InterPro" id="IPR007472">
    <property type="entry name" value="N-end_Aminoacyl_Trfase_C"/>
</dbReference>
<dbReference type="PANTHER" id="PTHR21367">
    <property type="entry name" value="ARGININE-TRNA-PROTEIN TRANSFERASE 1"/>
    <property type="match status" value="1"/>
</dbReference>
<feature type="domain" description="N-end rule aminoacyl transferase C-terminal" evidence="6">
    <location>
        <begin position="105"/>
        <end position="228"/>
    </location>
</feature>
<dbReference type="EC" id="2.3.2.29" evidence="4"/>
<proteinExistence type="inferred from homology"/>
<dbReference type="Pfam" id="PF04377">
    <property type="entry name" value="ATE_C"/>
    <property type="match status" value="1"/>
</dbReference>
<reference evidence="7 8" key="1">
    <citation type="journal article" date="2020" name="Microorganisms">
        <title>Osmotic Adaptation and Compatible Solute Biosynthesis of Phototrophic Bacteria as Revealed from Genome Analyses.</title>
        <authorList>
            <person name="Imhoff J.F."/>
            <person name="Rahn T."/>
            <person name="Kunzel S."/>
            <person name="Keller A."/>
            <person name="Neulinger S.C."/>
        </authorList>
    </citation>
    <scope>NUCLEOTIDE SEQUENCE [LARGE SCALE GENOMIC DNA]</scope>
    <source>
        <strain evidence="7 8">DSM 15116</strain>
    </source>
</reference>
<evidence type="ECO:0000256" key="4">
    <source>
        <dbReference type="HAMAP-Rule" id="MF_00689"/>
    </source>
</evidence>
<dbReference type="SUPFAM" id="SSF55729">
    <property type="entry name" value="Acyl-CoA N-acyltransferases (Nat)"/>
    <property type="match status" value="1"/>
</dbReference>
<comment type="caution">
    <text evidence="7">The sequence shown here is derived from an EMBL/GenBank/DDBJ whole genome shotgun (WGS) entry which is preliminary data.</text>
</comment>
<comment type="similarity">
    <text evidence="4">Belongs to the R-transferase family. Bpt subfamily.</text>
</comment>
<organism evidence="7 8">
    <name type="scientific">Halorhodospira neutriphila</name>
    <dbReference type="NCBI Taxonomy" id="168379"/>
    <lineage>
        <taxon>Bacteria</taxon>
        <taxon>Pseudomonadati</taxon>
        <taxon>Pseudomonadota</taxon>
        <taxon>Gammaproteobacteria</taxon>
        <taxon>Chromatiales</taxon>
        <taxon>Ectothiorhodospiraceae</taxon>
        <taxon>Halorhodospira</taxon>
    </lineage>
</organism>